<protein>
    <recommendedName>
        <fullName evidence="4">Manganese lipoxygenase</fullName>
        <ecNumber evidence="3">1.13.11.45</ecNumber>
    </recommendedName>
</protein>
<evidence type="ECO:0000256" key="9">
    <source>
        <dbReference type="SAM" id="SignalP"/>
    </source>
</evidence>
<evidence type="ECO:0000256" key="2">
    <source>
        <dbReference type="ARBA" id="ARBA00001936"/>
    </source>
</evidence>
<dbReference type="Proteomes" id="UP001160390">
    <property type="component" value="Unassembled WGS sequence"/>
</dbReference>
<evidence type="ECO:0000313" key="11">
    <source>
        <dbReference type="EMBL" id="CAI6090625.1"/>
    </source>
</evidence>
<dbReference type="GO" id="GO:0050584">
    <property type="term" value="F:linoleate 11-lipoxygenase activity"/>
    <property type="evidence" value="ECO:0007669"/>
    <property type="project" value="UniProtKB-EC"/>
</dbReference>
<keyword evidence="7" id="KW-0560">Oxidoreductase</keyword>
<evidence type="ECO:0000256" key="4">
    <source>
        <dbReference type="ARBA" id="ARBA00021175"/>
    </source>
</evidence>
<dbReference type="InterPro" id="IPR036226">
    <property type="entry name" value="LipOase_C_sf"/>
</dbReference>
<keyword evidence="6" id="KW-0223">Dioxygenase</keyword>
<dbReference type="PROSITE" id="PS51393">
    <property type="entry name" value="LIPOXYGENASE_3"/>
    <property type="match status" value="1"/>
</dbReference>
<dbReference type="Pfam" id="PF00305">
    <property type="entry name" value="Lipoxygenase"/>
    <property type="match status" value="1"/>
</dbReference>
<evidence type="ECO:0000256" key="6">
    <source>
        <dbReference type="ARBA" id="ARBA00022964"/>
    </source>
</evidence>
<comment type="catalytic activity">
    <reaction evidence="1">
        <text>(9Z,12Z)-octadecadienoate + O2 = (11S)-hydroperoxy-(9Z,12Z)-octadecadienoate</text>
        <dbReference type="Rhea" id="RHEA:18993"/>
        <dbReference type="ChEBI" id="CHEBI:15379"/>
        <dbReference type="ChEBI" id="CHEBI:30245"/>
        <dbReference type="ChEBI" id="CHEBI:57467"/>
        <dbReference type="EC" id="1.13.11.45"/>
    </reaction>
</comment>
<dbReference type="EC" id="1.13.11.45" evidence="3"/>
<keyword evidence="5" id="KW-0479">Metal-binding</keyword>
<evidence type="ECO:0000256" key="8">
    <source>
        <dbReference type="ARBA" id="ARBA00023211"/>
    </source>
</evidence>
<accession>A0AA35M502</accession>
<dbReference type="GO" id="GO:0043651">
    <property type="term" value="P:linoleic acid metabolic process"/>
    <property type="evidence" value="ECO:0007669"/>
    <property type="project" value="UniProtKB-ARBA"/>
</dbReference>
<evidence type="ECO:0000256" key="7">
    <source>
        <dbReference type="ARBA" id="ARBA00023002"/>
    </source>
</evidence>
<feature type="chain" id="PRO_5041360090" description="Manganese lipoxygenase" evidence="9">
    <location>
        <begin position="19"/>
        <end position="597"/>
    </location>
</feature>
<evidence type="ECO:0000259" key="10">
    <source>
        <dbReference type="PROSITE" id="PS51393"/>
    </source>
</evidence>
<gene>
    <name evidence="11" type="ORF">CCHLO57077_00014947</name>
</gene>
<proteinExistence type="predicted"/>
<evidence type="ECO:0000313" key="12">
    <source>
        <dbReference type="Proteomes" id="UP001160390"/>
    </source>
</evidence>
<keyword evidence="12" id="KW-1185">Reference proteome</keyword>
<organism evidence="11 12">
    <name type="scientific">Clonostachys chloroleuca</name>
    <dbReference type="NCBI Taxonomy" id="1926264"/>
    <lineage>
        <taxon>Eukaryota</taxon>
        <taxon>Fungi</taxon>
        <taxon>Dikarya</taxon>
        <taxon>Ascomycota</taxon>
        <taxon>Pezizomycotina</taxon>
        <taxon>Sordariomycetes</taxon>
        <taxon>Hypocreomycetidae</taxon>
        <taxon>Hypocreales</taxon>
        <taxon>Bionectriaceae</taxon>
        <taxon>Clonostachys</taxon>
    </lineage>
</organism>
<keyword evidence="8" id="KW-0464">Manganese</keyword>
<comment type="cofactor">
    <cofactor evidence="2">
        <name>Mn(2+)</name>
        <dbReference type="ChEBI" id="CHEBI:29035"/>
    </cofactor>
</comment>
<dbReference type="Gene3D" id="1.20.245.10">
    <property type="entry name" value="Lipoxygenase-1, Domain 5"/>
    <property type="match status" value="1"/>
</dbReference>
<comment type="caution">
    <text evidence="11">The sequence shown here is derived from an EMBL/GenBank/DDBJ whole genome shotgun (WGS) entry which is preliminary data.</text>
</comment>
<dbReference type="GO" id="GO:0034440">
    <property type="term" value="P:lipid oxidation"/>
    <property type="evidence" value="ECO:0007669"/>
    <property type="project" value="InterPro"/>
</dbReference>
<keyword evidence="9" id="KW-0732">Signal</keyword>
<dbReference type="GO" id="GO:0046872">
    <property type="term" value="F:metal ion binding"/>
    <property type="evidence" value="ECO:0007669"/>
    <property type="project" value="UniProtKB-KW"/>
</dbReference>
<dbReference type="SUPFAM" id="SSF48484">
    <property type="entry name" value="Lipoxigenase"/>
    <property type="match status" value="1"/>
</dbReference>
<evidence type="ECO:0000256" key="5">
    <source>
        <dbReference type="ARBA" id="ARBA00022723"/>
    </source>
</evidence>
<sequence>MVLSSTLLLCAAAPAVMALSVGKRQAAGAYSLPISSANSTARAAALSVKRAGWEYGPFLDTAAPFYPKGELGDAVTFQLPDGQGLTCVTSWNTTQQDPQSAKSSADAQANMVSIVSTGGLTTLEDYNKLYDNSWTNSAPNGPWKGMLQNYTSDLLFGMERLSTSPYSVKRLQPTDSLPFTVDNAASISGQSLEALLAGNRLFLVDYSSFKDLPLSAGKYAAACQAYFYIHPQSGDFLPLAIKTNVGSDLTYTPEDSENDWLLAKMLFNINDGFNQEFEHFAASHWVAEIAYLAAIRTLSEEHPIMPIVHRLMKLAWAMRPAAAERLLFAGGPVERLYPWTGGLALKYATDLYLSGVSGSFTGGYFETDLEKRGLLGKDGVPKFKTFPYYEDASVIVSSIQGFMSTLVDSYYSDDKAIQQDIELQAWISEATEAEIIDFPASPLGTKKDLVKLLTHIAYLVSVKHGVSNTNSVVATLSLPFHPFALWAPLPTEKGVTNVVPFLPGVEASVGQLLLEVSFNRPTWVNSDENIIHMFADSDVLSKMDTKVQGAATKFASEMTAFSGKVSSRTFDKDGLSQGMPFVWQALDPNQAGYWLAV</sequence>
<dbReference type="EMBL" id="CABFNP030001029">
    <property type="protein sequence ID" value="CAI6090625.1"/>
    <property type="molecule type" value="Genomic_DNA"/>
</dbReference>
<dbReference type="AlphaFoldDB" id="A0AA35M502"/>
<dbReference type="Gene3D" id="3.10.450.60">
    <property type="match status" value="1"/>
</dbReference>
<dbReference type="InterPro" id="IPR000907">
    <property type="entry name" value="LipOase"/>
</dbReference>
<evidence type="ECO:0000256" key="3">
    <source>
        <dbReference type="ARBA" id="ARBA00013178"/>
    </source>
</evidence>
<dbReference type="InterPro" id="IPR013819">
    <property type="entry name" value="LipOase_C"/>
</dbReference>
<feature type="domain" description="Lipoxygenase" evidence="10">
    <location>
        <begin position="112"/>
        <end position="597"/>
    </location>
</feature>
<name>A0AA35M502_9HYPO</name>
<feature type="signal peptide" evidence="9">
    <location>
        <begin position="1"/>
        <end position="18"/>
    </location>
</feature>
<dbReference type="PANTHER" id="PTHR11771">
    <property type="entry name" value="LIPOXYGENASE"/>
    <property type="match status" value="1"/>
</dbReference>
<evidence type="ECO:0000256" key="1">
    <source>
        <dbReference type="ARBA" id="ARBA00000366"/>
    </source>
</evidence>
<reference evidence="11" key="1">
    <citation type="submission" date="2023-01" db="EMBL/GenBank/DDBJ databases">
        <authorList>
            <person name="Piombo E."/>
        </authorList>
    </citation>
    <scope>NUCLEOTIDE SEQUENCE</scope>
</reference>